<keyword evidence="1" id="KW-0539">Nucleus</keyword>
<dbReference type="SMART" id="SM00398">
    <property type="entry name" value="HMG"/>
    <property type="match status" value="1"/>
</dbReference>
<evidence type="ECO:0000256" key="1">
    <source>
        <dbReference type="PROSITE-ProRule" id="PRU00267"/>
    </source>
</evidence>
<dbReference type="Pfam" id="PF00505">
    <property type="entry name" value="HMG_box"/>
    <property type="match status" value="1"/>
</dbReference>
<protein>
    <recommendedName>
        <fullName evidence="3">HMG box domain-containing protein</fullName>
    </recommendedName>
</protein>
<sequence length="315" mass="34584">MPVIVSSAVAHAMRAYGRTLPAKPLASALSRVILARPSFLIAPSVKSRGYATATKKKTTTTTTTTTKAKKPAVKKPAARKTAATAASKTKKTTSKAKKPVAKAAKPKKAAPKKVVKRKVVDPEKKKEKELLELRRELKRNALIHKEPLRLPNSPWSVYINRLTKGSNIPTGSFGGLMKEASATFKTLDATELRHLAETAQENQIQNALNYKKWVDSHTPLEIHNANNARRRLSTRFGIKVFPARIVDDRLPKAPSSSFAQFVKAQINNRDGKVSEVVKALGAEWKTMSTSDKKPYTDLAAAESGRYALELEKLKA</sequence>
<feature type="domain" description="HMG box" evidence="3">
    <location>
        <begin position="251"/>
        <end position="314"/>
    </location>
</feature>
<organism evidence="4 5">
    <name type="scientific">Coniella lustricola</name>
    <dbReference type="NCBI Taxonomy" id="2025994"/>
    <lineage>
        <taxon>Eukaryota</taxon>
        <taxon>Fungi</taxon>
        <taxon>Dikarya</taxon>
        <taxon>Ascomycota</taxon>
        <taxon>Pezizomycotina</taxon>
        <taxon>Sordariomycetes</taxon>
        <taxon>Sordariomycetidae</taxon>
        <taxon>Diaporthales</taxon>
        <taxon>Schizoparmaceae</taxon>
        <taxon>Coniella</taxon>
    </lineage>
</organism>
<feature type="compositionally biased region" description="Basic residues" evidence="2">
    <location>
        <begin position="67"/>
        <end position="78"/>
    </location>
</feature>
<evidence type="ECO:0000313" key="4">
    <source>
        <dbReference type="EMBL" id="PSR76886.1"/>
    </source>
</evidence>
<dbReference type="OrthoDB" id="1919336at2759"/>
<dbReference type="Gene3D" id="1.10.30.10">
    <property type="entry name" value="High mobility group box domain"/>
    <property type="match status" value="2"/>
</dbReference>
<reference evidence="4 5" key="1">
    <citation type="journal article" date="2018" name="Mycol. Prog.">
        <title>Coniella lustricola, a new species from submerged detritus.</title>
        <authorList>
            <person name="Raudabaugh D.B."/>
            <person name="Iturriaga T."/>
            <person name="Carver A."/>
            <person name="Mondo S."/>
            <person name="Pangilinan J."/>
            <person name="Lipzen A."/>
            <person name="He G."/>
            <person name="Amirebrahimi M."/>
            <person name="Grigoriev I.V."/>
            <person name="Miller A.N."/>
        </authorList>
    </citation>
    <scope>NUCLEOTIDE SEQUENCE [LARGE SCALE GENOMIC DNA]</scope>
    <source>
        <strain evidence="4 5">B22-T-1</strain>
    </source>
</reference>
<gene>
    <name evidence="4" type="ORF">BD289DRAFT_446233</name>
</gene>
<dbReference type="GO" id="GO:0005634">
    <property type="term" value="C:nucleus"/>
    <property type="evidence" value="ECO:0007669"/>
    <property type="project" value="UniProtKB-UniRule"/>
</dbReference>
<feature type="DNA-binding region" description="HMG box" evidence="1">
    <location>
        <begin position="251"/>
        <end position="314"/>
    </location>
</feature>
<dbReference type="Proteomes" id="UP000241462">
    <property type="component" value="Unassembled WGS sequence"/>
</dbReference>
<dbReference type="GO" id="GO:0003677">
    <property type="term" value="F:DNA binding"/>
    <property type="evidence" value="ECO:0007669"/>
    <property type="project" value="UniProtKB-UniRule"/>
</dbReference>
<feature type="compositionally biased region" description="Basic residues" evidence="2">
    <location>
        <begin position="88"/>
        <end position="117"/>
    </location>
</feature>
<dbReference type="PROSITE" id="PS50118">
    <property type="entry name" value="HMG_BOX_2"/>
    <property type="match status" value="1"/>
</dbReference>
<dbReference type="AlphaFoldDB" id="A0A2T2ZU46"/>
<name>A0A2T2ZU46_9PEZI</name>
<evidence type="ECO:0000259" key="3">
    <source>
        <dbReference type="PROSITE" id="PS50118"/>
    </source>
</evidence>
<dbReference type="InParanoid" id="A0A2T2ZU46"/>
<dbReference type="InterPro" id="IPR036910">
    <property type="entry name" value="HMG_box_dom_sf"/>
</dbReference>
<dbReference type="STRING" id="2025994.A0A2T2ZU46"/>
<keyword evidence="5" id="KW-1185">Reference proteome</keyword>
<evidence type="ECO:0000313" key="5">
    <source>
        <dbReference type="Proteomes" id="UP000241462"/>
    </source>
</evidence>
<keyword evidence="1" id="KW-0238">DNA-binding</keyword>
<dbReference type="SUPFAM" id="SSF47095">
    <property type="entry name" value="HMG-box"/>
    <property type="match status" value="2"/>
</dbReference>
<dbReference type="InterPro" id="IPR009071">
    <property type="entry name" value="HMG_box_dom"/>
</dbReference>
<feature type="region of interest" description="Disordered" evidence="2">
    <location>
        <begin position="50"/>
        <end position="121"/>
    </location>
</feature>
<evidence type="ECO:0000256" key="2">
    <source>
        <dbReference type="SAM" id="MobiDB-lite"/>
    </source>
</evidence>
<accession>A0A2T2ZU46</accession>
<dbReference type="EMBL" id="KZ678689">
    <property type="protein sequence ID" value="PSR76886.1"/>
    <property type="molecule type" value="Genomic_DNA"/>
</dbReference>
<proteinExistence type="predicted"/>